<keyword evidence="2" id="KW-1185">Reference proteome</keyword>
<name>A0ABQ0D2M5_9HELI</name>
<gene>
    <name evidence="1" type="ORF">NHP164001_06070</name>
</gene>
<evidence type="ECO:0000313" key="1">
    <source>
        <dbReference type="EMBL" id="GAB0172594.1"/>
    </source>
</evidence>
<proteinExistence type="predicted"/>
<protein>
    <submittedName>
        <fullName evidence="1">Uncharacterized protein</fullName>
    </submittedName>
</protein>
<dbReference type="EMBL" id="BAAFHN010000009">
    <property type="protein sequence ID" value="GAB0172594.1"/>
    <property type="molecule type" value="Genomic_DNA"/>
</dbReference>
<comment type="caution">
    <text evidence="1">The sequence shown here is derived from an EMBL/GenBank/DDBJ whole genome shotgun (WGS) entry which is preliminary data.</text>
</comment>
<evidence type="ECO:0000313" key="2">
    <source>
        <dbReference type="Proteomes" id="UP001562457"/>
    </source>
</evidence>
<sequence length="73" mass="8893">MYILVLKNHKLYKKDCDFIEQNKQLLCTSQKQINEIYKVVELDYKMLREEIPVGKLRKCLKIRQLRVLLLECH</sequence>
<dbReference type="Proteomes" id="UP001562457">
    <property type="component" value="Unassembled WGS sequence"/>
</dbReference>
<organism evidence="1 2">
    <name type="scientific">Helicobacter trogontum</name>
    <dbReference type="NCBI Taxonomy" id="50960"/>
    <lineage>
        <taxon>Bacteria</taxon>
        <taxon>Pseudomonadati</taxon>
        <taxon>Campylobacterota</taxon>
        <taxon>Epsilonproteobacteria</taxon>
        <taxon>Campylobacterales</taxon>
        <taxon>Helicobacteraceae</taxon>
        <taxon>Helicobacter</taxon>
    </lineage>
</organism>
<reference evidence="1 2" key="1">
    <citation type="submission" date="2024-06" db="EMBL/GenBank/DDBJ databases">
        <title>Draft genome sequence of Helicobacter trogontum NHP16-4001.</title>
        <authorList>
            <person name="Rimbara E."/>
            <person name="Suzuki M."/>
        </authorList>
    </citation>
    <scope>NUCLEOTIDE SEQUENCE [LARGE SCALE GENOMIC DNA]</scope>
    <source>
        <strain evidence="1 2">NHP16-4001</strain>
    </source>
</reference>
<accession>A0ABQ0D2M5</accession>